<feature type="domain" description="THIF-type NAD/FAD binding fold" evidence="4">
    <location>
        <begin position="10"/>
        <end position="243"/>
    </location>
</feature>
<dbReference type="AlphaFoldDB" id="A0A1F7F3I8"/>
<gene>
    <name evidence="5" type="ORF">A2519_01445</name>
</gene>
<reference evidence="5 6" key="1">
    <citation type="journal article" date="2016" name="Nat. Commun.">
        <title>Thousands of microbial genomes shed light on interconnected biogeochemical processes in an aquifer system.</title>
        <authorList>
            <person name="Anantharaman K."/>
            <person name="Brown C.T."/>
            <person name="Hug L.A."/>
            <person name="Sharon I."/>
            <person name="Castelle C.J."/>
            <person name="Probst A.J."/>
            <person name="Thomas B.C."/>
            <person name="Singh A."/>
            <person name="Wilkins M.J."/>
            <person name="Karaoz U."/>
            <person name="Brodie E.L."/>
            <person name="Williams K.H."/>
            <person name="Hubbard S.S."/>
            <person name="Banfield J.F."/>
        </authorList>
    </citation>
    <scope>NUCLEOTIDE SEQUENCE [LARGE SCALE GENOMIC DNA]</scope>
</reference>
<dbReference type="Pfam" id="PF00899">
    <property type="entry name" value="ThiF"/>
    <property type="match status" value="1"/>
</dbReference>
<evidence type="ECO:0000256" key="2">
    <source>
        <dbReference type="ARBA" id="ARBA00022741"/>
    </source>
</evidence>
<evidence type="ECO:0000259" key="4">
    <source>
        <dbReference type="Pfam" id="PF00899"/>
    </source>
</evidence>
<dbReference type="PANTHER" id="PTHR10953">
    <property type="entry name" value="UBIQUITIN-ACTIVATING ENZYME E1"/>
    <property type="match status" value="1"/>
</dbReference>
<dbReference type="InterPro" id="IPR035985">
    <property type="entry name" value="Ubiquitin-activating_enz"/>
</dbReference>
<dbReference type="CDD" id="cd00757">
    <property type="entry name" value="ThiF_MoeB_HesA_family"/>
    <property type="match status" value="1"/>
</dbReference>
<keyword evidence="5" id="KW-0548">Nucleotidyltransferase</keyword>
<comment type="caution">
    <text evidence="5">The sequence shown here is derived from an EMBL/GenBank/DDBJ whole genome shotgun (WGS) entry which is preliminary data.</text>
</comment>
<dbReference type="GO" id="GO:0005524">
    <property type="term" value="F:ATP binding"/>
    <property type="evidence" value="ECO:0007669"/>
    <property type="project" value="UniProtKB-KW"/>
</dbReference>
<evidence type="ECO:0000313" key="5">
    <source>
        <dbReference type="EMBL" id="OGK01168.1"/>
    </source>
</evidence>
<dbReference type="EMBL" id="MFYX01000131">
    <property type="protein sequence ID" value="OGK01168.1"/>
    <property type="molecule type" value="Genomic_DNA"/>
</dbReference>
<dbReference type="GO" id="GO:0004792">
    <property type="term" value="F:thiosulfate-cyanide sulfurtransferase activity"/>
    <property type="evidence" value="ECO:0007669"/>
    <property type="project" value="TreeGrafter"/>
</dbReference>
<sequence>MLSDEELRRYERNIAVADIGREGQELLKRASVLVIGAGGLGSAVLQYLAAAGIGRIGIADRDLVDLSNLQRQVIHAAADLERPKVESAKDKIQALNSNVVVTTHMEKVTRENARSLVSEYDFITDCTDNFEAKFLINDACVRERKPFSHCGVVHFIGQALTYVPGSACYRCVFSAPPVEGSVPTSREAGIIGAVAGLFGTIQALEAIKYLVGSGTLLKNRMLIVDTRECDFRTVRIAKDPGCSACGRAPD</sequence>
<dbReference type="GO" id="GO:0008641">
    <property type="term" value="F:ubiquitin-like modifier activating enzyme activity"/>
    <property type="evidence" value="ECO:0007669"/>
    <property type="project" value="InterPro"/>
</dbReference>
<keyword evidence="2" id="KW-0547">Nucleotide-binding</keyword>
<dbReference type="GO" id="GO:0016779">
    <property type="term" value="F:nucleotidyltransferase activity"/>
    <property type="evidence" value="ECO:0007669"/>
    <property type="project" value="UniProtKB-KW"/>
</dbReference>
<dbReference type="Proteomes" id="UP000179243">
    <property type="component" value="Unassembled WGS sequence"/>
</dbReference>
<evidence type="ECO:0000256" key="1">
    <source>
        <dbReference type="ARBA" id="ARBA00022679"/>
    </source>
</evidence>
<accession>A0A1F7F3I8</accession>
<dbReference type="SUPFAM" id="SSF69572">
    <property type="entry name" value="Activating enzymes of the ubiquitin-like proteins"/>
    <property type="match status" value="1"/>
</dbReference>
<keyword evidence="3" id="KW-0067">ATP-binding</keyword>
<evidence type="ECO:0000256" key="3">
    <source>
        <dbReference type="ARBA" id="ARBA00022840"/>
    </source>
</evidence>
<dbReference type="GO" id="GO:0005829">
    <property type="term" value="C:cytosol"/>
    <property type="evidence" value="ECO:0007669"/>
    <property type="project" value="TreeGrafter"/>
</dbReference>
<organism evidence="5 6">
    <name type="scientific">Candidatus Raymondbacteria bacterium RIFOXYD12_FULL_49_13</name>
    <dbReference type="NCBI Taxonomy" id="1817890"/>
    <lineage>
        <taxon>Bacteria</taxon>
        <taxon>Raymondiibacteriota</taxon>
    </lineage>
</organism>
<dbReference type="Gene3D" id="3.40.50.720">
    <property type="entry name" value="NAD(P)-binding Rossmann-like Domain"/>
    <property type="match status" value="1"/>
</dbReference>
<keyword evidence="1 5" id="KW-0808">Transferase</keyword>
<dbReference type="GO" id="GO:0008146">
    <property type="term" value="F:sulfotransferase activity"/>
    <property type="evidence" value="ECO:0007669"/>
    <property type="project" value="TreeGrafter"/>
</dbReference>
<proteinExistence type="predicted"/>
<evidence type="ECO:0000313" key="6">
    <source>
        <dbReference type="Proteomes" id="UP000179243"/>
    </source>
</evidence>
<dbReference type="InterPro" id="IPR045886">
    <property type="entry name" value="ThiF/MoeB/HesA"/>
</dbReference>
<dbReference type="InterPro" id="IPR000594">
    <property type="entry name" value="ThiF_NAD_FAD-bd"/>
</dbReference>
<protein>
    <submittedName>
        <fullName evidence="5">Adenylyltransferase</fullName>
    </submittedName>
</protein>
<name>A0A1F7F3I8_UNCRA</name>
<dbReference type="PANTHER" id="PTHR10953:SF102">
    <property type="entry name" value="ADENYLYLTRANSFERASE AND SULFURTRANSFERASE MOCS3"/>
    <property type="match status" value="1"/>
</dbReference>
<dbReference type="FunFam" id="3.40.50.720:FF:000033">
    <property type="entry name" value="Adenylyltransferase and sulfurtransferase MOCS3"/>
    <property type="match status" value="1"/>
</dbReference>